<keyword evidence="3" id="KW-1185">Reference proteome</keyword>
<comment type="caution">
    <text evidence="2">The sequence shown here is derived from an EMBL/GenBank/DDBJ whole genome shotgun (WGS) entry which is preliminary data.</text>
</comment>
<reference evidence="2 3" key="1">
    <citation type="submission" date="2018-03" db="EMBL/GenBank/DDBJ databases">
        <title>Genome sequence of Clostridium liquoris DSM 100320.</title>
        <authorList>
            <person name="Poehlein A."/>
            <person name="Daniel R."/>
        </authorList>
    </citation>
    <scope>NUCLEOTIDE SEQUENCE [LARGE SCALE GENOMIC DNA]</scope>
    <source>
        <strain evidence="2 3">DSM 100320</strain>
    </source>
</reference>
<dbReference type="SUPFAM" id="SSF53448">
    <property type="entry name" value="Nucleotide-diphospho-sugar transferases"/>
    <property type="match status" value="1"/>
</dbReference>
<dbReference type="GO" id="GO:0016779">
    <property type="term" value="F:nucleotidyltransferase activity"/>
    <property type="evidence" value="ECO:0007669"/>
    <property type="project" value="UniProtKB-ARBA"/>
</dbReference>
<evidence type="ECO:0000259" key="1">
    <source>
        <dbReference type="Pfam" id="PF12804"/>
    </source>
</evidence>
<dbReference type="Pfam" id="PF12804">
    <property type="entry name" value="NTP_transf_3"/>
    <property type="match status" value="1"/>
</dbReference>
<accession>A0A2T0B0Q9</accession>
<organism evidence="2 3">
    <name type="scientific">Clostridium liquoris</name>
    <dbReference type="NCBI Taxonomy" id="1289519"/>
    <lineage>
        <taxon>Bacteria</taxon>
        <taxon>Bacillati</taxon>
        <taxon>Bacillota</taxon>
        <taxon>Clostridia</taxon>
        <taxon>Eubacteriales</taxon>
        <taxon>Clostridiaceae</taxon>
        <taxon>Clostridium</taxon>
    </lineage>
</organism>
<dbReference type="Proteomes" id="UP000239706">
    <property type="component" value="Unassembled WGS sequence"/>
</dbReference>
<proteinExistence type="predicted"/>
<dbReference type="CDD" id="cd04182">
    <property type="entry name" value="GT_2_like_f"/>
    <property type="match status" value="1"/>
</dbReference>
<dbReference type="EMBL" id="PVXO01000068">
    <property type="protein sequence ID" value="PRR77164.1"/>
    <property type="molecule type" value="Genomic_DNA"/>
</dbReference>
<sequence>MISAIVMASGFGRRMKKEKLAMTIENIPMVERVVKEAKNSKVGEIILVYRNSNVKSILNGYHIKTIYNNQAYLGQSQSIKLGVKGSNNKTEAYMFFVGDQPYLKCDTINKLIDEFNKDKDHIVVPIYGENRGNPVIFPVKFKEDLLKLQGDIGARGIIKDNINSVKFINIRDEKQGRDIDDVESYCNLETNDQIIKHP</sequence>
<dbReference type="AlphaFoldDB" id="A0A2T0B0Q9"/>
<dbReference type="RefSeq" id="WP_106064607.1">
    <property type="nucleotide sequence ID" value="NZ_PVXO01000068.1"/>
</dbReference>
<dbReference type="PANTHER" id="PTHR43777:SF1">
    <property type="entry name" value="MOLYBDENUM COFACTOR CYTIDYLYLTRANSFERASE"/>
    <property type="match status" value="1"/>
</dbReference>
<protein>
    <submittedName>
        <fullName evidence="2">Purine catabolism protein PucB</fullName>
    </submittedName>
</protein>
<dbReference type="InterPro" id="IPR029044">
    <property type="entry name" value="Nucleotide-diphossugar_trans"/>
</dbReference>
<dbReference type="OrthoDB" id="9797742at2"/>
<dbReference type="Gene3D" id="3.90.550.10">
    <property type="entry name" value="Spore Coat Polysaccharide Biosynthesis Protein SpsA, Chain A"/>
    <property type="match status" value="1"/>
</dbReference>
<evidence type="ECO:0000313" key="3">
    <source>
        <dbReference type="Proteomes" id="UP000239706"/>
    </source>
</evidence>
<gene>
    <name evidence="2" type="primary">pucB</name>
    <name evidence="2" type="ORF">CLLI_25760</name>
</gene>
<name>A0A2T0B0Q9_9CLOT</name>
<dbReference type="PANTHER" id="PTHR43777">
    <property type="entry name" value="MOLYBDENUM COFACTOR CYTIDYLYLTRANSFERASE"/>
    <property type="match status" value="1"/>
</dbReference>
<feature type="domain" description="MobA-like NTP transferase" evidence="1">
    <location>
        <begin position="4"/>
        <end position="160"/>
    </location>
</feature>
<dbReference type="InterPro" id="IPR025877">
    <property type="entry name" value="MobA-like_NTP_Trfase"/>
</dbReference>
<evidence type="ECO:0000313" key="2">
    <source>
        <dbReference type="EMBL" id="PRR77164.1"/>
    </source>
</evidence>